<feature type="domain" description="Oxidoreductase molybdopterin-binding" evidence="5">
    <location>
        <begin position="108"/>
        <end position="283"/>
    </location>
</feature>
<evidence type="ECO:0000259" key="5">
    <source>
        <dbReference type="Pfam" id="PF00174"/>
    </source>
</evidence>
<dbReference type="PROSITE" id="PS51318">
    <property type="entry name" value="TAT"/>
    <property type="match status" value="1"/>
</dbReference>
<dbReference type="eggNOG" id="COG2041">
    <property type="taxonomic scope" value="Bacteria"/>
</dbReference>
<name>F5Y4S8_RAMTT</name>
<proteinExistence type="predicted"/>
<sequence length="418" mass="46507">MTHDELKDEAVYDRDRLERHLWQIQRTTGLDRRKVLRLFASSLAVGAAGGMVPGSMRQASAQQALTPIVKPTPSDLFYTLGTNREMRWEAMRGQDYTVPNELFFVRNHTVTPRLAADTWRLQIFGSGVATPIELTYADLLDMESVTRTRAIECAGNARSFFGSQQGTPAPGTQWKLGAIGVAEWEGVPLWKVLKKAGVKQTAVDIMPQGLDNPVTGQGNVRRPLPIEKALDKDTLLVFRMNGEVLPPDHGHPVRLLVPGWGGISSIKWIGSIEVSETPLFSPWNTTQYRFFGPEYAPDFPPVTTHKVKSALELPFPATLQAGRNMLTGRSWTGSGKKIHRVEVSFDGGFNWVRARTSGPDKEQAWTRWTVMWDAMPGHYTVKVRATDSDGLVQPDSLPFNSQGYSFWAVVNHPVTVNA</sequence>
<evidence type="ECO:0000313" key="7">
    <source>
        <dbReference type="EMBL" id="AEG92584.1"/>
    </source>
</evidence>
<dbReference type="InterPro" id="IPR005066">
    <property type="entry name" value="MoCF_OxRdtse_dimer"/>
</dbReference>
<dbReference type="CDD" id="cd02110">
    <property type="entry name" value="SO_family_Moco_dimer"/>
    <property type="match status" value="1"/>
</dbReference>
<reference evidence="8" key="1">
    <citation type="submission" date="2006-01" db="EMBL/GenBank/DDBJ databases">
        <title>Genome of the cyst-dividing bacterium Ramlibacter tataouinensis.</title>
        <authorList>
            <person name="Barakat M."/>
            <person name="Ortet P."/>
            <person name="De Luca G."/>
            <person name="Jourlin-Castelli C."/>
            <person name="Ansaldi M."/>
            <person name="Py B."/>
            <person name="Fichant G."/>
            <person name="Coutinho P."/>
            <person name="Voulhoux R."/>
            <person name="Bastien O."/>
            <person name="Roy S."/>
            <person name="Marechal E."/>
            <person name="Henrissat B."/>
            <person name="Quentin Y."/>
            <person name="Noirot P."/>
            <person name="Filloux A."/>
            <person name="Mejean V."/>
            <person name="DuBow M."/>
            <person name="Barras F."/>
            <person name="Heulin T."/>
        </authorList>
    </citation>
    <scope>NUCLEOTIDE SEQUENCE [LARGE SCALE GENOMIC DNA]</scope>
    <source>
        <strain evidence="8">ATCC BAA-407 / DSM 14655 / LMG 21543 / TTB310</strain>
    </source>
</reference>
<dbReference type="GO" id="GO:0043546">
    <property type="term" value="F:molybdopterin cofactor binding"/>
    <property type="evidence" value="ECO:0007669"/>
    <property type="project" value="TreeGrafter"/>
</dbReference>
<dbReference type="HOGENOM" id="CLU_003827_5_5_4"/>
<dbReference type="OrthoDB" id="9795587at2"/>
<dbReference type="InterPro" id="IPR008335">
    <property type="entry name" value="Mopterin_OxRdtase_euk"/>
</dbReference>
<dbReference type="AlphaFoldDB" id="F5Y4S8"/>
<dbReference type="EMBL" id="CP000245">
    <property type="protein sequence ID" value="AEG92584.1"/>
    <property type="molecule type" value="Genomic_DNA"/>
</dbReference>
<dbReference type="GO" id="GO:0006790">
    <property type="term" value="P:sulfur compound metabolic process"/>
    <property type="evidence" value="ECO:0007669"/>
    <property type="project" value="TreeGrafter"/>
</dbReference>
<organism evidence="7 8">
    <name type="scientific">Ramlibacter tataouinensis (strain ATCC BAA-407 / DSM 14655 / LMG 21543 / TTB310)</name>
    <dbReference type="NCBI Taxonomy" id="365046"/>
    <lineage>
        <taxon>Bacteria</taxon>
        <taxon>Pseudomonadati</taxon>
        <taxon>Pseudomonadota</taxon>
        <taxon>Betaproteobacteria</taxon>
        <taxon>Burkholderiales</taxon>
        <taxon>Comamonadaceae</taxon>
        <taxon>Ramlibacter</taxon>
    </lineage>
</organism>
<dbReference type="GO" id="GO:0030151">
    <property type="term" value="F:molybdenum ion binding"/>
    <property type="evidence" value="ECO:0007669"/>
    <property type="project" value="InterPro"/>
</dbReference>
<evidence type="ECO:0000256" key="1">
    <source>
        <dbReference type="ARBA" id="ARBA00001924"/>
    </source>
</evidence>
<dbReference type="SUPFAM" id="SSF81296">
    <property type="entry name" value="E set domains"/>
    <property type="match status" value="1"/>
</dbReference>
<dbReference type="PANTHER" id="PTHR19372:SF7">
    <property type="entry name" value="SULFITE OXIDASE, MITOCHONDRIAL"/>
    <property type="match status" value="1"/>
</dbReference>
<dbReference type="Gene3D" id="2.60.40.650">
    <property type="match status" value="1"/>
</dbReference>
<dbReference type="InterPro" id="IPR014756">
    <property type="entry name" value="Ig_E-set"/>
</dbReference>
<dbReference type="Pfam" id="PF03404">
    <property type="entry name" value="Mo-co_dimer"/>
    <property type="match status" value="1"/>
</dbReference>
<dbReference type="Pfam" id="PF00174">
    <property type="entry name" value="Oxidored_molyb"/>
    <property type="match status" value="1"/>
</dbReference>
<evidence type="ECO:0000256" key="2">
    <source>
        <dbReference type="ARBA" id="ARBA00022505"/>
    </source>
</evidence>
<dbReference type="InterPro" id="IPR036374">
    <property type="entry name" value="OxRdtase_Mopterin-bd_sf"/>
</dbReference>
<evidence type="ECO:0000256" key="3">
    <source>
        <dbReference type="ARBA" id="ARBA00022723"/>
    </source>
</evidence>
<gene>
    <name evidence="7" type="ordered locus">Rta_14930</name>
</gene>
<reference evidence="7 8" key="2">
    <citation type="journal article" date="2011" name="PLoS ONE">
        <title>The Cyst-Dividing Bacterium Ramlibacter tataouinensis TTB310 Genome Reveals a Well-Stocked Toolbox for Adaptation to a Desert Environment.</title>
        <authorList>
            <person name="De Luca G."/>
            <person name="Barakat M."/>
            <person name="Ortet P."/>
            <person name="Fochesato S."/>
            <person name="Jourlin-Castelli C."/>
            <person name="Ansaldi M."/>
            <person name="Py B."/>
            <person name="Fichant G."/>
            <person name="Coutinho P.M."/>
            <person name="Voulhoux R."/>
            <person name="Bastien O."/>
            <person name="Marechal E."/>
            <person name="Henrissat B."/>
            <person name="Quentin Y."/>
            <person name="Noirot P."/>
            <person name="Filloux A."/>
            <person name="Mejean V."/>
            <person name="Dubow M.S."/>
            <person name="Barras F."/>
            <person name="Barbe V."/>
            <person name="Weissenbach J."/>
            <person name="Mihalcescu I."/>
            <person name="Vermeglio A."/>
            <person name="Achouak W."/>
            <person name="Heulin T."/>
        </authorList>
    </citation>
    <scope>NUCLEOTIDE SEQUENCE [LARGE SCALE GENOMIC DNA]</scope>
    <source>
        <strain evidence="8">ATCC BAA-407 / DSM 14655 / LMG 21543 / TTB310</strain>
    </source>
</reference>
<dbReference type="InterPro" id="IPR006311">
    <property type="entry name" value="TAT_signal"/>
</dbReference>
<feature type="domain" description="Moybdenum cofactor oxidoreductase dimerisation" evidence="6">
    <location>
        <begin position="324"/>
        <end position="403"/>
    </location>
</feature>
<evidence type="ECO:0000313" key="8">
    <source>
        <dbReference type="Proteomes" id="UP000008385"/>
    </source>
</evidence>
<dbReference type="Proteomes" id="UP000008385">
    <property type="component" value="Chromosome"/>
</dbReference>
<dbReference type="PANTHER" id="PTHR19372">
    <property type="entry name" value="SULFITE REDUCTASE"/>
    <property type="match status" value="1"/>
</dbReference>
<dbReference type="GO" id="GO:0008482">
    <property type="term" value="F:sulfite oxidase activity"/>
    <property type="evidence" value="ECO:0007669"/>
    <property type="project" value="TreeGrafter"/>
</dbReference>
<protein>
    <submittedName>
        <fullName evidence="7">Sulfite oxidase-like protein</fullName>
    </submittedName>
</protein>
<dbReference type="InterPro" id="IPR000572">
    <property type="entry name" value="OxRdtase_Mopterin-bd_dom"/>
</dbReference>
<accession>F5Y4S8</accession>
<keyword evidence="8" id="KW-1185">Reference proteome</keyword>
<dbReference type="SUPFAM" id="SSF56524">
    <property type="entry name" value="Oxidoreductase molybdopterin-binding domain"/>
    <property type="match status" value="1"/>
</dbReference>
<dbReference type="KEGG" id="rta:Rta_14930"/>
<dbReference type="PRINTS" id="PR00407">
    <property type="entry name" value="EUMOPTERIN"/>
</dbReference>
<keyword evidence="3" id="KW-0479">Metal-binding</keyword>
<dbReference type="GO" id="GO:0020037">
    <property type="term" value="F:heme binding"/>
    <property type="evidence" value="ECO:0007669"/>
    <property type="project" value="TreeGrafter"/>
</dbReference>
<dbReference type="STRING" id="365046.Rta_14930"/>
<dbReference type="Gene3D" id="3.90.420.10">
    <property type="entry name" value="Oxidoreductase, molybdopterin-binding domain"/>
    <property type="match status" value="1"/>
</dbReference>
<comment type="cofactor">
    <cofactor evidence="1">
        <name>Mo-molybdopterin</name>
        <dbReference type="ChEBI" id="CHEBI:71302"/>
    </cofactor>
</comment>
<keyword evidence="4" id="KW-0560">Oxidoreductase</keyword>
<evidence type="ECO:0000259" key="6">
    <source>
        <dbReference type="Pfam" id="PF03404"/>
    </source>
</evidence>
<keyword evidence="2" id="KW-0500">Molybdenum</keyword>
<evidence type="ECO:0000256" key="4">
    <source>
        <dbReference type="ARBA" id="ARBA00023002"/>
    </source>
</evidence>